<dbReference type="AlphaFoldDB" id="A0A1Y1LKQ5"/>
<dbReference type="InterPro" id="IPR011600">
    <property type="entry name" value="Pept_C14_caspase"/>
</dbReference>
<accession>A0A1Y1LKQ5</accession>
<dbReference type="Gene3D" id="3.40.50.1460">
    <property type="match status" value="1"/>
</dbReference>
<feature type="domain" description="Caspase family p10" evidence="1">
    <location>
        <begin position="86"/>
        <end position="173"/>
    </location>
</feature>
<sequence length="198" mass="23104">MSIKFQFWVKYYLSYIKSLCFESVVYLKTNSTYSFKSVSLCVKITFNCIKRNDYNLFYIFRGKFPDFGAAQSRIEHDSGIRTPRPARVMLRSCSDMLIAHSTLPGDASHRDVYLGTWYINLFCKYMMLRAHDTHLEDIFKLIDSELAHLRSAEYTMQTSMYTNIGFKTCYVHPGIYLDGNEIRRIDEDAVPEVNDNVA</sequence>
<reference evidence="2" key="1">
    <citation type="journal article" date="2016" name="Sci. Rep.">
        <title>Molecular characterization of firefly nuptial gifts: a multi-omics approach sheds light on postcopulatory sexual selection.</title>
        <authorList>
            <person name="Al-Wathiqui N."/>
            <person name="Fallon T.R."/>
            <person name="South A."/>
            <person name="Weng J.K."/>
            <person name="Lewis S.M."/>
        </authorList>
    </citation>
    <scope>NUCLEOTIDE SEQUENCE</scope>
</reference>
<proteinExistence type="predicted"/>
<dbReference type="EMBL" id="GEZM01054758">
    <property type="protein sequence ID" value="JAV73417.1"/>
    <property type="molecule type" value="Transcribed_RNA"/>
</dbReference>
<dbReference type="GO" id="GO:0004197">
    <property type="term" value="F:cysteine-type endopeptidase activity"/>
    <property type="evidence" value="ECO:0007669"/>
    <property type="project" value="InterPro"/>
</dbReference>
<dbReference type="PROSITE" id="PS50207">
    <property type="entry name" value="CASPASE_P10"/>
    <property type="match status" value="1"/>
</dbReference>
<dbReference type="GO" id="GO:0006508">
    <property type="term" value="P:proteolysis"/>
    <property type="evidence" value="ECO:0007669"/>
    <property type="project" value="InterPro"/>
</dbReference>
<dbReference type="SUPFAM" id="SSF52129">
    <property type="entry name" value="Caspase-like"/>
    <property type="match status" value="1"/>
</dbReference>
<dbReference type="Pfam" id="PF00656">
    <property type="entry name" value="Peptidase_C14"/>
    <property type="match status" value="1"/>
</dbReference>
<evidence type="ECO:0000313" key="2">
    <source>
        <dbReference type="EMBL" id="JAV73418.1"/>
    </source>
</evidence>
<organism evidence="2">
    <name type="scientific">Photinus pyralis</name>
    <name type="common">Common eastern firefly</name>
    <name type="synonym">Lampyris pyralis</name>
    <dbReference type="NCBI Taxonomy" id="7054"/>
    <lineage>
        <taxon>Eukaryota</taxon>
        <taxon>Metazoa</taxon>
        <taxon>Ecdysozoa</taxon>
        <taxon>Arthropoda</taxon>
        <taxon>Hexapoda</taxon>
        <taxon>Insecta</taxon>
        <taxon>Pterygota</taxon>
        <taxon>Neoptera</taxon>
        <taxon>Endopterygota</taxon>
        <taxon>Coleoptera</taxon>
        <taxon>Polyphaga</taxon>
        <taxon>Elateriformia</taxon>
        <taxon>Elateroidea</taxon>
        <taxon>Lampyridae</taxon>
        <taxon>Lampyrinae</taxon>
        <taxon>Photinus</taxon>
    </lineage>
</organism>
<protein>
    <recommendedName>
        <fullName evidence="1">Caspase family p10 domain-containing protein</fullName>
    </recommendedName>
</protein>
<dbReference type="EMBL" id="GEZM01054757">
    <property type="protein sequence ID" value="JAV73418.1"/>
    <property type="molecule type" value="Transcribed_RNA"/>
</dbReference>
<dbReference type="InterPro" id="IPR029030">
    <property type="entry name" value="Caspase-like_dom_sf"/>
</dbReference>
<name>A0A1Y1LKQ5_PHOPY</name>
<dbReference type="InterPro" id="IPR002138">
    <property type="entry name" value="Pept_C14_p10"/>
</dbReference>
<evidence type="ECO:0000259" key="1">
    <source>
        <dbReference type="PROSITE" id="PS50207"/>
    </source>
</evidence>